<protein>
    <recommendedName>
        <fullName evidence="13">Riboflavin biosynthesis protein RibD</fullName>
    </recommendedName>
    <domain>
        <recommendedName>
            <fullName evidence="13">Diaminohydroxyphosphoribosylaminopyrimidine deaminase</fullName>
            <shortName evidence="13">DRAP deaminase</shortName>
            <ecNumber evidence="13">3.5.4.26</ecNumber>
        </recommendedName>
        <alternativeName>
            <fullName evidence="13">Riboflavin-specific deaminase</fullName>
        </alternativeName>
    </domain>
    <domain>
        <recommendedName>
            <fullName evidence="13">5-amino-6-(5-phosphoribosylamino)uracil reductase</fullName>
            <ecNumber evidence="13">1.1.1.193</ecNumber>
        </recommendedName>
        <alternativeName>
            <fullName evidence="13">HTP reductase</fullName>
        </alternativeName>
    </domain>
</protein>
<comment type="similarity">
    <text evidence="5 13">In the C-terminal section; belongs to the HTP reductase family.</text>
</comment>
<dbReference type="EMBL" id="CP000238">
    <property type="protein sequence ID" value="ABF14349.1"/>
    <property type="molecule type" value="Genomic_DNA"/>
</dbReference>
<feature type="active site" description="Proton donor" evidence="14">
    <location>
        <position position="53"/>
    </location>
</feature>
<dbReference type="SUPFAM" id="SSF53597">
    <property type="entry name" value="Dihydrofolate reductase-like"/>
    <property type="match status" value="1"/>
</dbReference>
<dbReference type="Pfam" id="PF01872">
    <property type="entry name" value="RibD_C"/>
    <property type="match status" value="1"/>
</dbReference>
<dbReference type="NCBIfam" id="NF008052">
    <property type="entry name" value="PRK10786.1"/>
    <property type="match status" value="1"/>
</dbReference>
<dbReference type="InterPro" id="IPR002125">
    <property type="entry name" value="CMP_dCMP_dom"/>
</dbReference>
<dbReference type="GO" id="GO:0050661">
    <property type="term" value="F:NADP binding"/>
    <property type="evidence" value="ECO:0007669"/>
    <property type="project" value="InterPro"/>
</dbReference>
<dbReference type="GO" id="GO:0008835">
    <property type="term" value="F:diaminohydroxyphosphoribosylaminopyrimidine deaminase activity"/>
    <property type="evidence" value="ECO:0007669"/>
    <property type="project" value="UniProtKB-EC"/>
</dbReference>
<dbReference type="InterPro" id="IPR050765">
    <property type="entry name" value="Riboflavin_Biosynth_HTPR"/>
</dbReference>
<dbReference type="InterPro" id="IPR002734">
    <property type="entry name" value="RibDG_C"/>
</dbReference>
<evidence type="ECO:0000256" key="4">
    <source>
        <dbReference type="ARBA" id="ARBA00005259"/>
    </source>
</evidence>
<dbReference type="InterPro" id="IPR011549">
    <property type="entry name" value="RibD_C"/>
</dbReference>
<dbReference type="PROSITE" id="PS00903">
    <property type="entry name" value="CYT_DCMP_DEAMINASES_1"/>
    <property type="match status" value="1"/>
</dbReference>
<evidence type="ECO:0000256" key="6">
    <source>
        <dbReference type="ARBA" id="ARBA00022619"/>
    </source>
</evidence>
<organism evidence="18 19">
    <name type="scientific">Baumannia cicadellinicola subsp. Homalodisca coagulata</name>
    <dbReference type="NCBI Taxonomy" id="374463"/>
    <lineage>
        <taxon>Bacteria</taxon>
        <taxon>Pseudomonadati</taxon>
        <taxon>Pseudomonadota</taxon>
        <taxon>Gammaproteobacteria</taxon>
        <taxon>Candidatus Palibaumannia</taxon>
    </lineage>
</organism>
<feature type="binding site" evidence="16">
    <location>
        <position position="51"/>
    </location>
    <ligand>
        <name>Zn(2+)</name>
        <dbReference type="ChEBI" id="CHEBI:29105"/>
        <note>catalytic</note>
    </ligand>
</feature>
<dbReference type="AlphaFoldDB" id="Q1LSN6"/>
<comment type="cofactor">
    <cofactor evidence="13 16">
        <name>Zn(2+)</name>
        <dbReference type="ChEBI" id="CHEBI:29105"/>
    </cofactor>
    <text evidence="13 16">Binds 1 zinc ion.</text>
</comment>
<feature type="binding site" evidence="15">
    <location>
        <position position="197"/>
    </location>
    <ligand>
        <name>NADP(+)</name>
        <dbReference type="ChEBI" id="CHEBI:58349"/>
    </ligand>
</feature>
<evidence type="ECO:0000256" key="9">
    <source>
        <dbReference type="ARBA" id="ARBA00022833"/>
    </source>
</evidence>
<comment type="function">
    <text evidence="1 13">Converts 2,5-diamino-6-(ribosylamino)-4(3h)-pyrimidinone 5'-phosphate into 5-amino-6-(ribosylamino)-2,4(1h,3h)-pyrimidinedione 5'-phosphate.</text>
</comment>
<keyword evidence="11 13" id="KW-0560">Oxidoreductase</keyword>
<dbReference type="RefSeq" id="WP_011520761.1">
    <property type="nucleotide sequence ID" value="NC_007984.1"/>
</dbReference>
<dbReference type="Gene3D" id="3.40.140.10">
    <property type="entry name" value="Cytidine Deaminase, domain 2"/>
    <property type="match status" value="1"/>
</dbReference>
<feature type="binding site" evidence="15">
    <location>
        <position position="169"/>
    </location>
    <ligand>
        <name>NADP(+)</name>
        <dbReference type="ChEBI" id="CHEBI:58349"/>
    </ligand>
</feature>
<sequence length="378" mass="41967">MKSDEFYLALAFKLARRGKLTTAPNPNVGCVIIRDHRVVGEGYHVRAGEPHAEIHALRMAGAMAYGATAYITLEPCNHYGHTPPCTEALIAAGISRVVAAMLDPNPKVNGRGLYRLQQANIEVRHSIMLQDAEMINKGFLKRMRTGLPWIRVKLATSLDGRTAMASGESSWITSNQARQDVQRFRAESDAILSTSATVLADNPTLNVRWLSLPADIQCLCKEENIRQPIKVIIDSANRVNPFHRIIKSNGTTWLARIQPDDKIWPRWVEQIQLPVLSRQDILRIDLMALMILLGKRHINSVWVEAGANLAGSLLLAGLVDELILYMSPKLLGDKARPLCLLPGLERLSDALNCKLLNIRQVGPDIRICLKLIYSLSGS</sequence>
<accession>Q1LSN6</accession>
<dbReference type="PANTHER" id="PTHR38011">
    <property type="entry name" value="DIHYDROFOLATE REDUCTASE FAMILY PROTEIN (AFU_ORTHOLOGUE AFUA_8G06820)"/>
    <property type="match status" value="1"/>
</dbReference>
<dbReference type="UniPathway" id="UPA00275">
    <property type="reaction ID" value="UER00401"/>
</dbReference>
<dbReference type="Pfam" id="PF00383">
    <property type="entry name" value="dCMP_cyt_deam_1"/>
    <property type="match status" value="1"/>
</dbReference>
<dbReference type="Proteomes" id="UP000002427">
    <property type="component" value="Chromosome"/>
</dbReference>
<dbReference type="PIRSF" id="PIRSF006769">
    <property type="entry name" value="RibD"/>
    <property type="match status" value="1"/>
</dbReference>
<feature type="domain" description="CMP/dCMP-type deaminase" evidence="17">
    <location>
        <begin position="2"/>
        <end position="124"/>
    </location>
</feature>
<dbReference type="EC" id="3.5.4.26" evidence="13"/>
<keyword evidence="9 13" id="KW-0862">Zinc</keyword>
<dbReference type="PANTHER" id="PTHR38011:SF7">
    <property type="entry name" value="2,5-DIAMINO-6-RIBOSYLAMINO-4(3H)-PYRIMIDINONE 5'-PHOSPHATE REDUCTASE"/>
    <property type="match status" value="1"/>
</dbReference>
<evidence type="ECO:0000256" key="15">
    <source>
        <dbReference type="PIRSR" id="PIRSR006769-2"/>
    </source>
</evidence>
<dbReference type="STRING" id="374463.BCI_0601"/>
<feature type="binding site" evidence="15">
    <location>
        <position position="185"/>
    </location>
    <ligand>
        <name>substrate</name>
    </ligand>
</feature>
<feature type="binding site" evidence="15">
    <location>
        <begin position="306"/>
        <end position="312"/>
    </location>
    <ligand>
        <name>NADP(+)</name>
        <dbReference type="ChEBI" id="CHEBI:58349"/>
    </ligand>
</feature>
<gene>
    <name evidence="18" type="primary">ribD</name>
    <name evidence="18" type="ordered locus">BCI_0601</name>
</gene>
<dbReference type="GO" id="GO:0008270">
    <property type="term" value="F:zinc ion binding"/>
    <property type="evidence" value="ECO:0007669"/>
    <property type="project" value="InterPro"/>
</dbReference>
<feature type="binding site" evidence="15">
    <location>
        <position position="304"/>
    </location>
    <ligand>
        <name>substrate</name>
    </ligand>
</feature>
<evidence type="ECO:0000256" key="5">
    <source>
        <dbReference type="ARBA" id="ARBA00007417"/>
    </source>
</evidence>
<evidence type="ECO:0000313" key="19">
    <source>
        <dbReference type="Proteomes" id="UP000002427"/>
    </source>
</evidence>
<dbReference type="PROSITE" id="PS51747">
    <property type="entry name" value="CYT_DCMP_DEAMINASES_2"/>
    <property type="match status" value="1"/>
</dbReference>
<comment type="pathway">
    <text evidence="3 13">Cofactor biosynthesis; riboflavin biosynthesis; 5-amino-6-(D-ribitylamino)uracil from GTP: step 3/4.</text>
</comment>
<keyword evidence="6 13" id="KW-0686">Riboflavin biosynthesis</keyword>
<dbReference type="KEGG" id="bci:BCI_0601"/>
<evidence type="ECO:0000256" key="14">
    <source>
        <dbReference type="PIRSR" id="PIRSR006769-1"/>
    </source>
</evidence>
<keyword evidence="10 13" id="KW-0521">NADP</keyword>
<dbReference type="Gene3D" id="3.40.430.10">
    <property type="entry name" value="Dihydrofolate Reductase, subunit A"/>
    <property type="match status" value="1"/>
</dbReference>
<evidence type="ECO:0000256" key="7">
    <source>
        <dbReference type="ARBA" id="ARBA00022723"/>
    </source>
</evidence>
<feature type="binding site" evidence="15">
    <location>
        <position position="171"/>
    </location>
    <ligand>
        <name>NADP(+)</name>
        <dbReference type="ChEBI" id="CHEBI:58349"/>
    </ligand>
</feature>
<keyword evidence="8 13" id="KW-0378">Hydrolase</keyword>
<feature type="binding site" evidence="16">
    <location>
        <position position="85"/>
    </location>
    <ligand>
        <name>Zn(2+)</name>
        <dbReference type="ChEBI" id="CHEBI:29105"/>
        <note>catalytic</note>
    </ligand>
</feature>
<dbReference type="InterPro" id="IPR024072">
    <property type="entry name" value="DHFR-like_dom_sf"/>
</dbReference>
<evidence type="ECO:0000256" key="16">
    <source>
        <dbReference type="PIRSR" id="PIRSR006769-3"/>
    </source>
</evidence>
<dbReference type="InterPro" id="IPR016193">
    <property type="entry name" value="Cytidine_deaminase-like"/>
</dbReference>
<dbReference type="FunFam" id="3.40.140.10:FF:000025">
    <property type="entry name" value="Riboflavin biosynthesis protein RibD"/>
    <property type="match status" value="1"/>
</dbReference>
<evidence type="ECO:0000256" key="2">
    <source>
        <dbReference type="ARBA" id="ARBA00004882"/>
    </source>
</evidence>
<feature type="binding site" evidence="16">
    <location>
        <position position="76"/>
    </location>
    <ligand>
        <name>Zn(2+)</name>
        <dbReference type="ChEBI" id="CHEBI:29105"/>
        <note>catalytic</note>
    </ligand>
</feature>
<evidence type="ECO:0000256" key="12">
    <source>
        <dbReference type="ARBA" id="ARBA00023268"/>
    </source>
</evidence>
<evidence type="ECO:0000259" key="17">
    <source>
        <dbReference type="PROSITE" id="PS51747"/>
    </source>
</evidence>
<feature type="binding site" evidence="15">
    <location>
        <position position="155"/>
    </location>
    <ligand>
        <name>NADP(+)</name>
        <dbReference type="ChEBI" id="CHEBI:58349"/>
    </ligand>
</feature>
<dbReference type="InterPro" id="IPR004794">
    <property type="entry name" value="Eubact_RibD"/>
</dbReference>
<dbReference type="NCBIfam" id="TIGR00227">
    <property type="entry name" value="ribD_Cterm"/>
    <property type="match status" value="1"/>
</dbReference>
<feature type="binding site" evidence="15">
    <location>
        <position position="235"/>
    </location>
    <ligand>
        <name>NADP(+)</name>
        <dbReference type="ChEBI" id="CHEBI:58349"/>
    </ligand>
</feature>
<comment type="pathway">
    <text evidence="2 13">Cofactor biosynthesis; riboflavin biosynthesis; 5-amino-6-(D-ribitylamino)uracil from GTP: step 2/4.</text>
</comment>
<evidence type="ECO:0000256" key="8">
    <source>
        <dbReference type="ARBA" id="ARBA00022801"/>
    </source>
</evidence>
<comment type="similarity">
    <text evidence="4 13">In the N-terminal section; belongs to the cytidine and deoxycytidylate deaminase family.</text>
</comment>
<proteinExistence type="inferred from homology"/>
<keyword evidence="12" id="KW-0511">Multifunctional enzyme</keyword>
<evidence type="ECO:0000256" key="11">
    <source>
        <dbReference type="ARBA" id="ARBA00023002"/>
    </source>
</evidence>
<evidence type="ECO:0000256" key="10">
    <source>
        <dbReference type="ARBA" id="ARBA00022857"/>
    </source>
</evidence>
<reference evidence="18 19" key="1">
    <citation type="journal article" date="2006" name="PLoS Biol.">
        <title>Metabolic complementarity and genomics of the dual bacterial symbiosis of sharpshooters.</title>
        <authorList>
            <person name="Wu D."/>
            <person name="Daugherty S.C."/>
            <person name="Van Aken S.E."/>
            <person name="Pai G.H."/>
            <person name="Watkins K.L."/>
            <person name="Khouri H."/>
            <person name="Tallon L.J."/>
            <person name="Zaborsky J.M."/>
            <person name="Dunbar H.E."/>
            <person name="Tran P.L."/>
            <person name="Moran N.A."/>
            <person name="Eisen J.A."/>
        </authorList>
    </citation>
    <scope>NUCLEOTIDE SEQUENCE [LARGE SCALE GENOMIC DNA]</scope>
    <source>
        <strain evidence="18">Hc</strain>
    </source>
</reference>
<dbReference type="EC" id="1.1.1.193" evidence="13"/>
<dbReference type="NCBIfam" id="TIGR00326">
    <property type="entry name" value="eubact_ribD"/>
    <property type="match status" value="1"/>
</dbReference>
<comment type="catalytic activity">
    <reaction evidence="13">
        <text>5-amino-6-(5-phospho-D-ribitylamino)uracil + NADP(+) = 5-amino-6-(5-phospho-D-ribosylamino)uracil + NADPH + H(+)</text>
        <dbReference type="Rhea" id="RHEA:17845"/>
        <dbReference type="ChEBI" id="CHEBI:15378"/>
        <dbReference type="ChEBI" id="CHEBI:57783"/>
        <dbReference type="ChEBI" id="CHEBI:58349"/>
        <dbReference type="ChEBI" id="CHEBI:58421"/>
        <dbReference type="ChEBI" id="CHEBI:58453"/>
        <dbReference type="EC" id="1.1.1.193"/>
    </reaction>
</comment>
<feature type="binding site" evidence="15">
    <location>
        <position position="201"/>
    </location>
    <ligand>
        <name>NADP(+)</name>
        <dbReference type="ChEBI" id="CHEBI:58349"/>
    </ligand>
</feature>
<keyword evidence="7 13" id="KW-0479">Metal-binding</keyword>
<dbReference type="GO" id="GO:0008703">
    <property type="term" value="F:5-amino-6-(5-phosphoribosylamino)uracil reductase activity"/>
    <property type="evidence" value="ECO:0007669"/>
    <property type="project" value="UniProtKB-EC"/>
</dbReference>
<dbReference type="HOGENOM" id="CLU_036590_1_2_6"/>
<feature type="binding site" evidence="15">
    <location>
        <position position="205"/>
    </location>
    <ligand>
        <name>substrate</name>
    </ligand>
</feature>
<evidence type="ECO:0000256" key="13">
    <source>
        <dbReference type="PIRNR" id="PIRNR006769"/>
    </source>
</evidence>
<comment type="catalytic activity">
    <reaction evidence="13">
        <text>2,5-diamino-6-hydroxy-4-(5-phosphoribosylamino)-pyrimidine + H2O + H(+) = 5-amino-6-(5-phospho-D-ribosylamino)uracil + NH4(+)</text>
        <dbReference type="Rhea" id="RHEA:21868"/>
        <dbReference type="ChEBI" id="CHEBI:15377"/>
        <dbReference type="ChEBI" id="CHEBI:15378"/>
        <dbReference type="ChEBI" id="CHEBI:28938"/>
        <dbReference type="ChEBI" id="CHEBI:58453"/>
        <dbReference type="ChEBI" id="CHEBI:58614"/>
        <dbReference type="EC" id="3.5.4.26"/>
    </reaction>
</comment>
<evidence type="ECO:0000256" key="1">
    <source>
        <dbReference type="ARBA" id="ARBA00002151"/>
    </source>
</evidence>
<keyword evidence="19" id="KW-1185">Reference proteome</keyword>
<dbReference type="GO" id="GO:0009231">
    <property type="term" value="P:riboflavin biosynthetic process"/>
    <property type="evidence" value="ECO:0007669"/>
    <property type="project" value="UniProtKB-UniPathway"/>
</dbReference>
<evidence type="ECO:0000313" key="18">
    <source>
        <dbReference type="EMBL" id="ABF14349.1"/>
    </source>
</evidence>
<dbReference type="SUPFAM" id="SSF53927">
    <property type="entry name" value="Cytidine deaminase-like"/>
    <property type="match status" value="1"/>
</dbReference>
<dbReference type="InterPro" id="IPR016192">
    <property type="entry name" value="APOBEC/CMP_deaminase_Zn-bd"/>
</dbReference>
<name>Q1LSN6_BAUCH</name>
<dbReference type="OrthoDB" id="9800865at2"/>
<feature type="binding site" evidence="15">
    <location>
        <position position="208"/>
    </location>
    <ligand>
        <name>substrate</name>
    </ligand>
</feature>
<dbReference type="CDD" id="cd01284">
    <property type="entry name" value="Riboflavin_deaminase-reductase"/>
    <property type="match status" value="1"/>
</dbReference>
<evidence type="ECO:0000256" key="3">
    <source>
        <dbReference type="ARBA" id="ARBA00004910"/>
    </source>
</evidence>